<keyword evidence="1" id="KW-0694">RNA-binding</keyword>
<dbReference type="GO" id="GO:0003723">
    <property type="term" value="F:RNA binding"/>
    <property type="evidence" value="ECO:0007669"/>
    <property type="project" value="UniProtKB-UniRule"/>
</dbReference>
<dbReference type="OrthoDB" id="410044at2759"/>
<dbReference type="AlphaFoldDB" id="A0A9P5A6D3"/>
<dbReference type="Proteomes" id="UP000730481">
    <property type="component" value="Unassembled WGS sequence"/>
</dbReference>
<comment type="caution">
    <text evidence="4">The sequence shown here is derived from an EMBL/GenBank/DDBJ whole genome shotgun (WGS) entry which is preliminary data.</text>
</comment>
<feature type="region of interest" description="Disordered" evidence="2">
    <location>
        <begin position="902"/>
        <end position="940"/>
    </location>
</feature>
<dbReference type="SMART" id="SM00360">
    <property type="entry name" value="RRM"/>
    <property type="match status" value="2"/>
</dbReference>
<proteinExistence type="predicted"/>
<feature type="compositionally biased region" description="Basic and acidic residues" evidence="2">
    <location>
        <begin position="728"/>
        <end position="737"/>
    </location>
</feature>
<dbReference type="PROSITE" id="PS50102">
    <property type="entry name" value="RRM"/>
    <property type="match status" value="2"/>
</dbReference>
<feature type="domain" description="RRM" evidence="3">
    <location>
        <begin position="331"/>
        <end position="411"/>
    </location>
</feature>
<dbReference type="Pfam" id="PF00076">
    <property type="entry name" value="RRM_1"/>
    <property type="match status" value="2"/>
</dbReference>
<feature type="region of interest" description="Disordered" evidence="2">
    <location>
        <begin position="701"/>
        <end position="750"/>
    </location>
</feature>
<accession>A0A9P5A6D3</accession>
<gene>
    <name evidence="4" type="ORF">FBEOM_13184</name>
</gene>
<dbReference type="EMBL" id="PVQB02000919">
    <property type="protein sequence ID" value="KAF4333002.1"/>
    <property type="molecule type" value="Genomic_DNA"/>
</dbReference>
<dbReference type="PANTHER" id="PTHR15241">
    <property type="entry name" value="TRANSFORMER-2-RELATED"/>
    <property type="match status" value="1"/>
</dbReference>
<reference evidence="4" key="2">
    <citation type="submission" date="2020-02" db="EMBL/GenBank/DDBJ databases">
        <title>Identification and distribution of gene clusters putatively required for synthesis of sphingolipid metabolism inhibitors in phylogenetically diverse species of the filamentous fungus Fusarium.</title>
        <authorList>
            <person name="Kim H.-S."/>
            <person name="Busman M."/>
            <person name="Brown D.W."/>
            <person name="Divon H."/>
            <person name="Uhlig S."/>
            <person name="Proctor R.H."/>
        </authorList>
    </citation>
    <scope>NUCLEOTIDE SEQUENCE</scope>
    <source>
        <strain evidence="4">NRRL 25174</strain>
    </source>
</reference>
<dbReference type="CDD" id="cd00590">
    <property type="entry name" value="RRM_SF"/>
    <property type="match status" value="1"/>
</dbReference>
<feature type="compositionally biased region" description="Basic and acidic residues" evidence="2">
    <location>
        <begin position="498"/>
        <end position="507"/>
    </location>
</feature>
<protein>
    <submittedName>
        <fullName evidence="4">Meiotic activator RIM4</fullName>
    </submittedName>
</protein>
<feature type="compositionally biased region" description="Low complexity" evidence="2">
    <location>
        <begin position="39"/>
        <end position="58"/>
    </location>
</feature>
<dbReference type="InterPro" id="IPR035979">
    <property type="entry name" value="RBD_domain_sf"/>
</dbReference>
<dbReference type="PANTHER" id="PTHR15241:SF304">
    <property type="entry name" value="RRM DOMAIN-CONTAINING PROTEIN"/>
    <property type="match status" value="1"/>
</dbReference>
<dbReference type="Gene3D" id="3.30.70.330">
    <property type="match status" value="2"/>
</dbReference>
<feature type="region of interest" description="Disordered" evidence="2">
    <location>
        <begin position="636"/>
        <end position="673"/>
    </location>
</feature>
<evidence type="ECO:0000313" key="4">
    <source>
        <dbReference type="EMBL" id="KAF4333002.1"/>
    </source>
</evidence>
<evidence type="ECO:0000256" key="1">
    <source>
        <dbReference type="PROSITE-ProRule" id="PRU00176"/>
    </source>
</evidence>
<dbReference type="InterPro" id="IPR000504">
    <property type="entry name" value="RRM_dom"/>
</dbReference>
<feature type="region of interest" description="Disordered" evidence="2">
    <location>
        <begin position="410"/>
        <end position="455"/>
    </location>
</feature>
<feature type="compositionally biased region" description="Basic residues" evidence="2">
    <location>
        <begin position="716"/>
        <end position="727"/>
    </location>
</feature>
<evidence type="ECO:0000256" key="2">
    <source>
        <dbReference type="SAM" id="MobiDB-lite"/>
    </source>
</evidence>
<organism evidence="4 5">
    <name type="scientific">Fusarium beomiforme</name>
    <dbReference type="NCBI Taxonomy" id="44412"/>
    <lineage>
        <taxon>Eukaryota</taxon>
        <taxon>Fungi</taxon>
        <taxon>Dikarya</taxon>
        <taxon>Ascomycota</taxon>
        <taxon>Pezizomycotina</taxon>
        <taxon>Sordariomycetes</taxon>
        <taxon>Hypocreomycetidae</taxon>
        <taxon>Hypocreales</taxon>
        <taxon>Nectriaceae</taxon>
        <taxon>Fusarium</taxon>
        <taxon>Fusarium burgessii species complex</taxon>
    </lineage>
</organism>
<name>A0A9P5A6D3_9HYPO</name>
<feature type="domain" description="RRM" evidence="3">
    <location>
        <begin position="148"/>
        <end position="227"/>
    </location>
</feature>
<keyword evidence="5" id="KW-1185">Reference proteome</keyword>
<evidence type="ECO:0000313" key="5">
    <source>
        <dbReference type="Proteomes" id="UP000730481"/>
    </source>
</evidence>
<evidence type="ECO:0000259" key="3">
    <source>
        <dbReference type="PROSITE" id="PS50102"/>
    </source>
</evidence>
<dbReference type="SUPFAM" id="SSF54928">
    <property type="entry name" value="RNA-binding domain, RBD"/>
    <property type="match status" value="2"/>
</dbReference>
<feature type="region of interest" description="Disordered" evidence="2">
    <location>
        <begin position="29"/>
        <end position="101"/>
    </location>
</feature>
<sequence length="940" mass="105525">MPTQYRTPHAVASTDRTLRNAFSALNFHYSGDDEESESDGSPRSSSSRPLSNSKSMPSLVQEDEIARIGHISNNTRDEGKVTVDSPEGLDPTAYVTTGQDSNLEDTLDGAIMSMTEAVQTIAALPANAEADANTPRDFDAQSVYPGDACLFVANLPQHVDDLTLRASLTKHFGKFGTVFVKIKRDRKTHMPMAFVQYTQIMHADVAVHKARGNIIHGRPIRVEKCGGNLAYIIFRKNTRPVHFDEARSIFSPYGPIEKIEVLDHHAQTQLDVPSSLLVQYSRFDAKREVIRDVGPATPFIIMAFDPKMVQKRSERPPDDQTFMEMYEKDCRSVFFGGLPHYTDEAMVYRLASICGNVRSVDLRRSPDQDGGLPHPWAFVEYDEFDVPDAAIREFNGKEVEGCFLRVERKRSKTATESRTPGPRVTGTQMRDSTSRKLHASTDDARMYPSPLRPIKRPHRRFSSRVASIAAAPTAHRRVLSTAGISKEEREFLMIHRPQDILEPEKTQPKNTQPRPLPVPKLSVSSSKLDEVTPVQSPDKYPAVADPGNMVRFAPSSPDTLPSNAGSSPIPPQIPAPPAEFSPPNLRSFKERLADVGHLGVMAFSPAAELAAVRCEAAVEDKANGKGHRRAVSMFITTNHPPPIDVSESDDSTWRTSGSSQDEQEFRDKKAKSRNRLRRLHLSEENLKRNLLYQAKLKRAYASEENMRGRPISRGTVRSRGKSGKSRKRSDATVRAPEEQVVVASQQVPESQPVVTAQHPDYQPAMTYNHMVPQYPPAMPPMGYMPMQPQAMAPAPGGFTYMDMPHQHPHPQLHEPFQMYQGPSQHQYAGPSQVPYPHILPMYPQGQPPMPFQGHPQPDYREPIHMSQDARNYQYPGHGGPQFQGRRHASYAHPQQMQYQGSTYTSMPHPNMTPIAPRRPSESYHSQRQRREAERYHRYNS</sequence>
<feature type="region of interest" description="Disordered" evidence="2">
    <location>
        <begin position="498"/>
        <end position="546"/>
    </location>
</feature>
<reference evidence="4" key="1">
    <citation type="journal article" date="2017" name="Mycologia">
        <title>Fusarium algeriense, sp. nov., a novel toxigenic crown rot pathogen of durum wheat from Algeria is nested in the Fusarium burgessii species complex.</title>
        <authorList>
            <person name="Laraba I."/>
            <person name="Keddad A."/>
            <person name="Boureghda H."/>
            <person name="Abdallah N."/>
            <person name="Vaughan M.M."/>
            <person name="Proctor R.H."/>
            <person name="Busman M."/>
            <person name="O'Donnell K."/>
        </authorList>
    </citation>
    <scope>NUCLEOTIDE SEQUENCE</scope>
    <source>
        <strain evidence="4">NRRL 25174</strain>
    </source>
</reference>
<dbReference type="InterPro" id="IPR012677">
    <property type="entry name" value="Nucleotide-bd_a/b_plait_sf"/>
</dbReference>
<feature type="compositionally biased region" description="Basic and acidic residues" evidence="2">
    <location>
        <begin position="928"/>
        <end position="940"/>
    </location>
</feature>